<dbReference type="GO" id="GO:0030473">
    <property type="term" value="P:nuclear migration along microtubule"/>
    <property type="evidence" value="ECO:0007669"/>
    <property type="project" value="UniProtKB-ARBA"/>
</dbReference>
<comment type="subcellular location">
    <subcellularLocation>
        <location evidence="1">Cytoplasm</location>
        <location evidence="1">Cytoskeleton</location>
    </subcellularLocation>
</comment>
<feature type="domain" description="AAA+ ATPase" evidence="16">
    <location>
        <begin position="2507"/>
        <end position="2657"/>
    </location>
</feature>
<evidence type="ECO:0000256" key="4">
    <source>
        <dbReference type="ARBA" id="ARBA00022197"/>
    </source>
</evidence>
<dbReference type="InterPro" id="IPR042222">
    <property type="entry name" value="Dynein_2_N"/>
</dbReference>
<evidence type="ECO:0000256" key="2">
    <source>
        <dbReference type="ARBA" id="ARBA00008887"/>
    </source>
</evidence>
<dbReference type="Pfam" id="PF08385">
    <property type="entry name" value="DHC_N1"/>
    <property type="match status" value="1"/>
</dbReference>
<proteinExistence type="inferred from homology"/>
<dbReference type="Gene3D" id="1.10.472.130">
    <property type="match status" value="1"/>
</dbReference>
<dbReference type="Gene3D" id="1.10.8.720">
    <property type="entry name" value="Region D6 of dynein motor"/>
    <property type="match status" value="1"/>
</dbReference>
<evidence type="ECO:0000256" key="14">
    <source>
        <dbReference type="ARBA" id="ARBA00033439"/>
    </source>
</evidence>
<feature type="coiled-coil region" evidence="15">
    <location>
        <begin position="3334"/>
        <end position="3382"/>
    </location>
</feature>
<dbReference type="Gene3D" id="1.20.920.30">
    <property type="match status" value="1"/>
</dbReference>
<dbReference type="Gene3D" id="1.20.140.100">
    <property type="entry name" value="Dynein heavy chain, N-terminal domain 2"/>
    <property type="match status" value="1"/>
</dbReference>
<sequence>MDNSNDEETTKEGVIVLSKYIQNTVASILGTDLREVHIAIETYADQLVSFSQSPEPAVLYITRELHDNIHNYKIAANLNLSLSTTDALAIVKPNGILNVDQSLARQLLLINLPCDSESPDNSFVSSAFQDFYSLLHMVMGPYLDSLPEQSIKQPDQDITISANQIPGVKKKLAELEASLINLQNRQEIPDIQLIVHPVISTAIEQARASHSKLSISLIPPELLLEATFLNTLQSNVNSWIRIVQHIAKLSREVSSGTISDEINFWLRKEDALIAIEKRLNEPDIALTLQVLQNAKRFYATVSFRSDTDVKDALDSVQKYNQLLRDFPIEPFASASSTPALNQALQDIFFHISRKLRLSTYPTERLLVFLETLSSDLLKKLVDLIDGNEIMLIPLDECSAIVSDAISIQNTWEDKLKDVFYTVRELTKSRSERRVLLKVKDSHSQLIERLTYVKKFRVDHEYLRKIVSDAFEAGLSMPDGQQLSQNSILEELDVAYSVFQGVNALDLSHEGKAKFFSCESTYSKRTSSVEARVVDTLRALLYSARNSNDLFTVFSRFKGLLERPRVRAAVQEYQEILLGHVKNEISRYGELLSNGFAKSPEYQLYKLKDMSFSTGRLIWTAQIERQLLILLNRIENILGEGWQNYLEGQALEEKISLLLKKLDLQGLHDSWSQAALLRRGSLKGPFFKVVHSAESKKNTLALEINFDLASITIFKEVRNILFLHFPVSHFIITAAKDAQRTYPYAMSLRDHLYIYKNCLESLSSPEMQTLLAPFVQRIRGLLEQSVNLRWEFFSYSPDLSSKTTTVVNQLDSPVLHREIIQINFISKFEEAVQQLSSRLTYVSDSCNDINSILNSLERAPLSMATCKDSITQLASTIEKMSYEGLGNFEIWAYDINDRLQGILRQQALSTISAFLHLLSGAQEVEDFDTSLIMHTKHVYFAAALKKVEIFSESHDIYVQPTLEQVKSSWLNVLQQIVSDIIDIQNLYVSNTHSAGSISRSNNFIKEVGNALSDAYIAIEKTIQSAENYVAYWNRFKALWELRADQLQIRLAEDFDAWLEALEELDALRNEHIGQHSLRTVGCLSLDYSGIRSDIVSRLTYWSDHMVILFADIYLSASKHVLEDLSAAKLSLENGYIVPSDSRKTVEFIRDLDKQKRKKPDIESRVEKLSNGKSMLSVKRFQFPANWIYFDQVEMEYDAYCQLLDRRLKLIDTQRATLVNILDKENSLVQSRSKALQVEWEQSKPTSAATHFSSALAVISSFEMKSQDLIDYANAITEADTLLELSRASTSIDLKPLLEEIRDYKEFWTALSDIGKLLDEKRTLNWLSLDISKLKTDLNTMNSKFEEFPSNMLLFSAVQDVRNMIIGYSEFIPLLRDLQSDCMRERHWQAIFNIGGKTRQLVLSSLTLGDIWGLDLNNTAPSIRAVISQAQGELTIEEYLRKVRTFWTGYSLDMVDYQRKCSLIRSFEEIFSRCTEHLSALRAMSNSSYFMEFAEEAKIWMERISKIHLLFDSWIELQRHWIYLDGIFSGNADLAGFLPTEASRFRAISSEFMSILTKVARNPQILEVLHIPEIQSSIEKLYEMTIKVERALSEYLEKERSRFPRFYFLGDENLLELIGNSSDISRAQPHISKIFSGVSKLQVKGKSLCGVFTLDDEHLTLVDEISLEEDSTVGAWMPRLETSIKQSVGAAFQKCYDDLYKLTSEKVNLSGYENVFESNIFQVFQLSVYVLFTKLIEGEMSTAEPFKNGCRILDILDALEGFPGKYLRTKFRNKARQLLVHVVYLKRVCLALVSATKEDVKPSETIEWELFLKHYYIAESSNVDECLSIRVGSAQFCYGFELLDMRESLIYTTLTTNCFYAMCGAVSAGFGGSPFGPAGTGKTETIKALGCLLGKSVIVFNCDDSFDYSSIGRLIVGVCKTGAWGCFDEFNRLDEKVLSSVASVVEGIQQSLRKKDNFVAEILSRRISINPTAAIFITMNPGYIGRSNLPDNIKRLFRPFPMTKPDVEDIVEVSLLAEGFSDSAGQSKRIVRCFAELSHSCSHQNHYDFGLRAIKGVLRLAGRLKLETESNEPSGLSFSDDSEILVHCLRSSVLPKLISADTDVFESVLAKVFDTTLSLEKEDGVLQPKILKSCEILNLRDSRGFCQKAEQLFNLSNLFNGVILVGPSSSGKSALLKMYCTIVESDTGVAPAIYTINPKVISKSSLIGVLEDVTGEWKDGVLTKILRNISNNVRMEAERQHIVVFDSPIDPEWAESLNSVLDDNKLLTLPTGERIKLGPNVHIFFETEDLNHTTLATISRCGIIWISADVVSFDDTFFHLWNEWKIDCMNRITINDNLQSFVQYMEEKLISTKLLQKIFEWLPTHRTNSRFNSQQSLEILMALLAAAFDQLDSYLTKEGAESLSNSDVKKYAQNKLLIAVVWAFAGESSASRKTECSNIAMQILDINLSSAGEDFTNFQVTLPSADLTSIDSNVPIVEIEPHMVLDPSLVIPTIDVHKVSSMLEALLKRRSSLILCGPPGSGKTMILLETLRQLPDTVVAPLNFASNSTPDLVVSILEQQFRYLKTEQGTILAPKSETGWIVLFCDEMNLPRPDKYGSQAILEFIRQIVEHEGFWHEGKKEWIKIERLQIVGACNPSTDVGRYEYSERFLHHFPLILLDYPSHDALYRIYDTMIRAILTVSPFKSYHKDFTNAMLDLYQTAKHEFTTASQAHYIYSPRELTRWTKGIYELMSNSVVAEPESLVRIWAHEALRLFGDRLSSEKELVQVEKMIDDTARKYFAALNLNEALKRPILYTRWLSRDYSSPSSQELVQFIEMRLKTFAEEEIETTLVCFDQFVDHILRLDRVYQQYQGHMILIGNPGTGRKTIARFTAWMNGFCIYQLRMHTGYTSTDFDADLRRILLTVASDERKVCLIVDESTMVEAAFVERMNTLLANSEIPGLFEGDELRNLNKVCLDVSARNGLLLRTDSDIYRYFVQLVSKNLHVVFALTPPSSEGMQDTLSSSPALFNRCVVSWLGDWNRSSLHQVASQLTCQLDLDDSEYSVDGLAEPSSGSILSKRDALLESFIDAHCFAKEEFTSSTINAGFNVIVTPQQYLNFLHHFADFYTEQSSAKREQLIHLNSGMDKLRETVLSVRKMKEELAEKQTKVKEKSREANEKLEEMVNKQNEAENKRLTSLEVQKSLQARELEIEERQERVQQDLSEVEPAIIEAQKGVGNIKKQHLTEMRAMNNPPEAVKLTLEAVCTMLGFQADTWRSVQAIIRRDDFIASIINFDSSQAISADFISYLREKYFDSTVMNYETVSRASKACGPLFQWAKAQLAYMNILEQVAPLRLEVEALEDEASHARARVQAIDEMIKEVEQLISQYKDDYALLIAEVQSLKAESERISGRLSRSIELIDSLSEERSRWLNDIKTSKEHAALLAGNCFLDAATMSYFGPLDVGSRQTLLSRWNSLLNSFDIHTAKEFIPLQQVESSATVVNWIRNGLPNDDIYIQNMSILNKGLKYGYVIDPSGIVFDLLKHVCKGKSLITSFRDRSFSQHLESALRFGSTLFVQDADLYDPLVDPVVNKEFRRAGGRAFVDVGKQTIDVSPDFNMILFTKRKPTDIPLHLSSSVGIVNFVRTATNIELEILSVVLSHFKPELNGKRLQLANEVEESRSERQKLEGELLEVLSNSTGGILEDENVIQTLQTIKTGTLEIERKISENRKLLNDIDAISSEYISLARDGSYYVSELNKLTRLNSFYRFSVDHTLRALRVVLQQHPVDEIGSRRADVKDLCRIFMRQVFVSAAVALKPQDRLIFGMMLLDHFSTFADTGIALIDICSSIPSSGLDTNKELYAKYPHIQSLMEAKTNGDSKNADFDLMRDIVFSLISDQGRIIPLVRQLLSRQISGTSELIDVVDDLTPILSEVGNNVPVAIYSEKDYDSGFLVERASVSMGVKLIKLSLGSHETELSATDAINGALARGEWVLLKNAHLSPEWFSNIMGLIETASPAEDFRLFYTCSMQGRVSAAVLECSKLTYYSPPVGLKHSLRDLIATIGQEVAESGPSEWLKLVLTIAWLQSVVCERQRYIPVGWESPVDIDESDFQYAIDLVRKLLERTMNAQSKTSILPSSIPWTLIRHIIQFAAQGAKISDASDFTRLQELCSELLTQEIYGNDFSPLLGQDKSIKFPNTMKYGETMQWINDYLPDDEPLGWIGLENSAGDQYAIEESRKFLLKMKSIAS</sequence>
<keyword evidence="12" id="KW-0505">Motor protein</keyword>
<feature type="domain" description="AAA+ ATPase" evidence="16">
    <location>
        <begin position="2156"/>
        <end position="2307"/>
    </location>
</feature>
<dbReference type="GO" id="GO:0005938">
    <property type="term" value="C:cell cortex"/>
    <property type="evidence" value="ECO:0007669"/>
    <property type="project" value="UniProtKB-ARBA"/>
</dbReference>
<dbReference type="Gene3D" id="6.10.140.1060">
    <property type="match status" value="1"/>
</dbReference>
<dbReference type="InterPro" id="IPR042228">
    <property type="entry name" value="Dynein_linker_3"/>
</dbReference>
<dbReference type="FunFam" id="1.10.287.2620:FF:000001">
    <property type="entry name" value="Cytoplasmic dynein heavy chain 1"/>
    <property type="match status" value="1"/>
</dbReference>
<evidence type="ECO:0000256" key="8">
    <source>
        <dbReference type="ARBA" id="ARBA00022741"/>
    </source>
</evidence>
<dbReference type="InterPro" id="IPR035706">
    <property type="entry name" value="AAA_9"/>
</dbReference>
<dbReference type="GO" id="GO:0051959">
    <property type="term" value="F:dynein light intermediate chain binding"/>
    <property type="evidence" value="ECO:0007669"/>
    <property type="project" value="InterPro"/>
</dbReference>
<dbReference type="GO" id="GO:0005816">
    <property type="term" value="C:spindle pole body"/>
    <property type="evidence" value="ECO:0007669"/>
    <property type="project" value="UniProtKB-ARBA"/>
</dbReference>
<dbReference type="CDD" id="cd00009">
    <property type="entry name" value="AAA"/>
    <property type="match status" value="1"/>
</dbReference>
<dbReference type="FunFam" id="1.20.920.20:FF:000002">
    <property type="entry name" value="Cytoplasmic dynein 1 heavy chain"/>
    <property type="match status" value="1"/>
</dbReference>
<dbReference type="Pfam" id="PF12777">
    <property type="entry name" value="MT"/>
    <property type="match status" value="1"/>
</dbReference>
<dbReference type="Gene3D" id="1.10.287.2620">
    <property type="match status" value="1"/>
</dbReference>
<dbReference type="Pfam" id="PF08393">
    <property type="entry name" value="DHC_N2"/>
    <property type="match status" value="1"/>
</dbReference>
<evidence type="ECO:0000256" key="6">
    <source>
        <dbReference type="ARBA" id="ARBA00022701"/>
    </source>
</evidence>
<dbReference type="FunFam" id="1.20.140.100:FF:000002">
    <property type="entry name" value="Cytoplasmic dynein heavy chain 1"/>
    <property type="match status" value="1"/>
</dbReference>
<dbReference type="Pfam" id="PF22597">
    <property type="entry name" value="DYN_lid"/>
    <property type="match status" value="1"/>
</dbReference>
<dbReference type="Gene3D" id="1.10.8.710">
    <property type="match status" value="1"/>
</dbReference>
<dbReference type="Pfam" id="PF12774">
    <property type="entry name" value="AAA_6"/>
    <property type="match status" value="1"/>
</dbReference>
<dbReference type="GO" id="GO:0000070">
    <property type="term" value="P:mitotic sister chromatid segregation"/>
    <property type="evidence" value="ECO:0007669"/>
    <property type="project" value="UniProtKB-ARBA"/>
</dbReference>
<dbReference type="GO" id="GO:0005524">
    <property type="term" value="F:ATP binding"/>
    <property type="evidence" value="ECO:0007669"/>
    <property type="project" value="UniProtKB-KW"/>
</dbReference>
<dbReference type="GO" id="GO:1902850">
    <property type="term" value="P:microtubule cytoskeleton organization involved in mitosis"/>
    <property type="evidence" value="ECO:0007669"/>
    <property type="project" value="UniProtKB-ARBA"/>
</dbReference>
<dbReference type="InterPro" id="IPR024317">
    <property type="entry name" value="Dynein_heavy_chain_D4_dom"/>
</dbReference>
<keyword evidence="18" id="KW-1185">Reference proteome</keyword>
<dbReference type="InterPro" id="IPR024743">
    <property type="entry name" value="Dynein_HC_stalk"/>
</dbReference>
<dbReference type="Pfam" id="PF12780">
    <property type="entry name" value="AAA_8"/>
    <property type="match status" value="1"/>
</dbReference>
<keyword evidence="5" id="KW-0963">Cytoplasm</keyword>
<dbReference type="InterPro" id="IPR043157">
    <property type="entry name" value="Dynein_AAA1S"/>
</dbReference>
<gene>
    <name evidence="17" type="ORF">CANCADRAFT_32533</name>
</gene>
<keyword evidence="7" id="KW-0677">Repeat</keyword>
<protein>
    <recommendedName>
        <fullName evidence="4">Dynein heavy chain, cytoplasmic</fullName>
    </recommendedName>
    <alternativeName>
        <fullName evidence="14">Dynein heavy chain, cytosolic</fullName>
    </alternativeName>
</protein>
<organism evidence="17 18">
    <name type="scientific">Tortispora caseinolytica NRRL Y-17796</name>
    <dbReference type="NCBI Taxonomy" id="767744"/>
    <lineage>
        <taxon>Eukaryota</taxon>
        <taxon>Fungi</taxon>
        <taxon>Dikarya</taxon>
        <taxon>Ascomycota</taxon>
        <taxon>Saccharomycotina</taxon>
        <taxon>Trigonopsidomycetes</taxon>
        <taxon>Trigonopsidales</taxon>
        <taxon>Trigonopsidaceae</taxon>
        <taxon>Tortispora</taxon>
    </lineage>
</organism>
<evidence type="ECO:0000256" key="13">
    <source>
        <dbReference type="ARBA" id="ARBA00023212"/>
    </source>
</evidence>
<feature type="coiled-coil region" evidence="15">
    <location>
        <begin position="3122"/>
        <end position="3170"/>
    </location>
</feature>
<evidence type="ECO:0000256" key="5">
    <source>
        <dbReference type="ARBA" id="ARBA00022490"/>
    </source>
</evidence>
<dbReference type="InterPro" id="IPR003593">
    <property type="entry name" value="AAA+_ATPase"/>
</dbReference>
<dbReference type="SUPFAM" id="SSF52540">
    <property type="entry name" value="P-loop containing nucleoside triphosphate hydrolases"/>
    <property type="match status" value="4"/>
</dbReference>
<evidence type="ECO:0000256" key="12">
    <source>
        <dbReference type="ARBA" id="ARBA00023175"/>
    </source>
</evidence>
<keyword evidence="9" id="KW-0067">ATP-binding</keyword>
<dbReference type="InterPro" id="IPR013594">
    <property type="entry name" value="Dynein_heavy_tail"/>
</dbReference>
<evidence type="ECO:0000256" key="7">
    <source>
        <dbReference type="ARBA" id="ARBA00022737"/>
    </source>
</evidence>
<dbReference type="OrthoDB" id="447173at2759"/>
<dbReference type="Pfam" id="PF17852">
    <property type="entry name" value="Dynein_AAA_lid"/>
    <property type="match status" value="1"/>
</dbReference>
<name>A0A1E4TBR1_9ASCO</name>
<dbReference type="PANTHER" id="PTHR45703">
    <property type="entry name" value="DYNEIN HEAVY CHAIN"/>
    <property type="match status" value="1"/>
</dbReference>
<dbReference type="Pfam" id="PF03028">
    <property type="entry name" value="Dynein_heavy"/>
    <property type="match status" value="1"/>
</dbReference>
<dbReference type="InterPro" id="IPR035699">
    <property type="entry name" value="AAA_6"/>
</dbReference>
<dbReference type="InterPro" id="IPR026983">
    <property type="entry name" value="DHC"/>
</dbReference>
<keyword evidence="13" id="KW-0206">Cytoskeleton</keyword>
<feature type="coiled-coil region" evidence="15">
    <location>
        <begin position="3645"/>
        <end position="3672"/>
    </location>
</feature>
<evidence type="ECO:0000256" key="15">
    <source>
        <dbReference type="SAM" id="Coils"/>
    </source>
</evidence>
<dbReference type="Gene3D" id="1.20.920.20">
    <property type="match status" value="1"/>
</dbReference>
<evidence type="ECO:0000256" key="3">
    <source>
        <dbReference type="ARBA" id="ARBA00011655"/>
    </source>
</evidence>
<comment type="similarity">
    <text evidence="2">Belongs to the dynein heavy chain family.</text>
</comment>
<evidence type="ECO:0000259" key="16">
    <source>
        <dbReference type="SMART" id="SM00382"/>
    </source>
</evidence>
<dbReference type="Proteomes" id="UP000095023">
    <property type="component" value="Unassembled WGS sequence"/>
</dbReference>
<dbReference type="InterPro" id="IPR027417">
    <property type="entry name" value="P-loop_NTPase"/>
</dbReference>
<keyword evidence="11 15" id="KW-0175">Coiled coil</keyword>
<dbReference type="Pfam" id="PF18198">
    <property type="entry name" value="AAA_lid_11"/>
    <property type="match status" value="1"/>
</dbReference>
<dbReference type="Gene3D" id="1.20.58.1120">
    <property type="match status" value="1"/>
</dbReference>
<dbReference type="InterPro" id="IPR042219">
    <property type="entry name" value="AAA_lid_11_sf"/>
</dbReference>
<reference evidence="18" key="1">
    <citation type="submission" date="2016-02" db="EMBL/GenBank/DDBJ databases">
        <title>Comparative genomics of biotechnologically important yeasts.</title>
        <authorList>
            <consortium name="DOE Joint Genome Institute"/>
            <person name="Riley R."/>
            <person name="Haridas S."/>
            <person name="Wolfe K.H."/>
            <person name="Lopes M.R."/>
            <person name="Hittinger C.T."/>
            <person name="Goker M."/>
            <person name="Salamov A."/>
            <person name="Wisecaver J."/>
            <person name="Long T.M."/>
            <person name="Aerts A.L."/>
            <person name="Barry K."/>
            <person name="Choi C."/>
            <person name="Clum A."/>
            <person name="Coughlan A.Y."/>
            <person name="Deshpande S."/>
            <person name="Douglass A.P."/>
            <person name="Hanson S.J."/>
            <person name="Klenk H.-P."/>
            <person name="Labutti K."/>
            <person name="Lapidus A."/>
            <person name="Lindquist E."/>
            <person name="Lipzen A."/>
            <person name="Meier-Kolthoff J.P."/>
            <person name="Ohm R.A."/>
            <person name="Otillar R.P."/>
            <person name="Pangilinan J."/>
            <person name="Peng Y."/>
            <person name="Rokas A."/>
            <person name="Rosa C.A."/>
            <person name="Scheuner C."/>
            <person name="Sibirny A.A."/>
            <person name="Slot J.C."/>
            <person name="Stielow J.B."/>
            <person name="Sun H."/>
            <person name="Kurtzman C.P."/>
            <person name="Blackwell M."/>
            <person name="Jeffries T.W."/>
            <person name="Grigoriev I.V."/>
        </authorList>
    </citation>
    <scope>NUCLEOTIDE SEQUENCE [LARGE SCALE GENOMIC DNA]</scope>
    <source>
        <strain evidence="18">NRRL Y-17796</strain>
    </source>
</reference>
<dbReference type="Gene3D" id="3.20.180.20">
    <property type="entry name" value="Dynein heavy chain, N-terminal domain 2"/>
    <property type="match status" value="1"/>
</dbReference>
<accession>A0A1E4TBR1</accession>
<feature type="domain" description="AAA+ ATPase" evidence="16">
    <location>
        <begin position="1866"/>
        <end position="2004"/>
    </location>
</feature>
<dbReference type="InterPro" id="IPR041466">
    <property type="entry name" value="Dynein_AAA5_ext"/>
</dbReference>
<dbReference type="InterPro" id="IPR041658">
    <property type="entry name" value="AAA_lid_11"/>
</dbReference>
<evidence type="ECO:0000256" key="11">
    <source>
        <dbReference type="ARBA" id="ARBA00023054"/>
    </source>
</evidence>
<dbReference type="GO" id="GO:0000235">
    <property type="term" value="C:astral microtubule"/>
    <property type="evidence" value="ECO:0007669"/>
    <property type="project" value="UniProtKB-ARBA"/>
</dbReference>
<dbReference type="EMBL" id="KV453843">
    <property type="protein sequence ID" value="ODV89200.1"/>
    <property type="molecule type" value="Genomic_DNA"/>
</dbReference>
<evidence type="ECO:0000256" key="10">
    <source>
        <dbReference type="ARBA" id="ARBA00023017"/>
    </source>
</evidence>
<dbReference type="GO" id="GO:0008569">
    <property type="term" value="F:minus-end-directed microtubule motor activity"/>
    <property type="evidence" value="ECO:0007669"/>
    <property type="project" value="InterPro"/>
</dbReference>
<evidence type="ECO:0000313" key="18">
    <source>
        <dbReference type="Proteomes" id="UP000095023"/>
    </source>
</evidence>
<dbReference type="InterPro" id="IPR054354">
    <property type="entry name" value="DYNC2H1-like_lid"/>
</dbReference>
<keyword evidence="6" id="KW-0493">Microtubule</keyword>
<dbReference type="Pfam" id="PF12775">
    <property type="entry name" value="AAA_7"/>
    <property type="match status" value="1"/>
</dbReference>
<dbReference type="GO" id="GO:0005868">
    <property type="term" value="C:cytoplasmic dynein complex"/>
    <property type="evidence" value="ECO:0007669"/>
    <property type="project" value="UniProtKB-ARBA"/>
</dbReference>
<feature type="domain" description="AAA+ ATPase" evidence="16">
    <location>
        <begin position="2848"/>
        <end position="2961"/>
    </location>
</feature>
<keyword evidence="8" id="KW-0547">Nucleotide-binding</keyword>
<evidence type="ECO:0000256" key="1">
    <source>
        <dbReference type="ARBA" id="ARBA00004245"/>
    </source>
</evidence>
<dbReference type="PANTHER" id="PTHR45703:SF36">
    <property type="entry name" value="DYNEIN HEAVY CHAIN, CYTOPLASMIC"/>
    <property type="match status" value="1"/>
</dbReference>
<dbReference type="GO" id="GO:0045505">
    <property type="term" value="F:dynein intermediate chain binding"/>
    <property type="evidence" value="ECO:0007669"/>
    <property type="project" value="InterPro"/>
</dbReference>
<dbReference type="FunFam" id="3.40.50.300:FF:000996">
    <property type="entry name" value="Cytoplasmic dynein heavy chain"/>
    <property type="match status" value="1"/>
</dbReference>
<evidence type="ECO:0000313" key="17">
    <source>
        <dbReference type="EMBL" id="ODV89200.1"/>
    </source>
</evidence>
<evidence type="ECO:0000256" key="9">
    <source>
        <dbReference type="ARBA" id="ARBA00022840"/>
    </source>
</evidence>
<dbReference type="InterPro" id="IPR013602">
    <property type="entry name" value="Dynein_heavy_linker"/>
</dbReference>
<dbReference type="SMART" id="SM00382">
    <property type="entry name" value="AAA"/>
    <property type="match status" value="4"/>
</dbReference>
<dbReference type="Gene3D" id="3.40.50.300">
    <property type="entry name" value="P-loop containing nucleotide triphosphate hydrolases"/>
    <property type="match status" value="5"/>
</dbReference>
<dbReference type="InterPro" id="IPR004273">
    <property type="entry name" value="Dynein_heavy_D6_P-loop"/>
</dbReference>
<keyword evidence="10" id="KW-0243">Dynein</keyword>
<comment type="subunit">
    <text evidence="3">Consists of at least two heavy chains and a number of intermediate and light chains.</text>
</comment>
<dbReference type="Pfam" id="PF12781">
    <property type="entry name" value="AAA_9"/>
    <property type="match status" value="1"/>
</dbReference>